<dbReference type="GO" id="GO:0030619">
    <property type="term" value="F:U1 snRNA binding"/>
    <property type="evidence" value="ECO:0007669"/>
    <property type="project" value="TreeGrafter"/>
</dbReference>
<keyword evidence="2 5" id="KW-0694">RNA-binding</keyword>
<name>A0A0D2H5V4_9EURO</name>
<evidence type="ECO:0000256" key="5">
    <source>
        <dbReference type="PROSITE-ProRule" id="PRU00176"/>
    </source>
</evidence>
<dbReference type="HOGENOM" id="CLU_568570_0_0_1"/>
<dbReference type="GO" id="GO:0000398">
    <property type="term" value="P:mRNA splicing, via spliceosome"/>
    <property type="evidence" value="ECO:0007669"/>
    <property type="project" value="TreeGrafter"/>
</dbReference>
<dbReference type="AlphaFoldDB" id="A0A0D2H5V4"/>
<evidence type="ECO:0000256" key="6">
    <source>
        <dbReference type="SAM" id="MobiDB-lite"/>
    </source>
</evidence>
<dbReference type="GeneID" id="25301135"/>
<dbReference type="PROSITE" id="PS50102">
    <property type="entry name" value="RRM"/>
    <property type="match status" value="1"/>
</dbReference>
<dbReference type="VEuPathDB" id="FungiDB:Z517_01645"/>
<gene>
    <name evidence="8" type="ORF">Z517_01645</name>
</gene>
<dbReference type="GO" id="GO:0071004">
    <property type="term" value="C:U2-type prespliceosome"/>
    <property type="evidence" value="ECO:0007669"/>
    <property type="project" value="TreeGrafter"/>
</dbReference>
<dbReference type="SMART" id="SM00360">
    <property type="entry name" value="RRM"/>
    <property type="match status" value="1"/>
</dbReference>
<sequence>MTDKLPPNLLALFQPRPPLRYIPPQDSAPEEKALKQSQLSGIAAFLPQLEEYKATDVYEATESWLQQRDRKRLEKKLRQQEIEQPDFQGYRPNEDPKIKGDAVKTLFVGRLSYDAKEADLEREFGRFGPIERIRIVKDETTLKPKKPHRGYAFIVYEREKDMRGTFFYANPSALDPSFHTKYSMLPTKKQMVSASKTGESLSMLNVAAWSRVGDRGDLAAVLVDEDIPSKPLQSLHSDRQVGMVAGSEVALAVVVASAVVSAATGGALVGEVALGTKEGEALADDKVTRMDLRPPMRPADLVGEAAMAEAMTTDAMDMVVEGTNAAQPAATPIRSEDEIVGMTIETEIVTATVTEIETVTETAIETENVIDTEAADEKTTTARENDTTRTMGMTIPDNAEGIEPRRPVLCIMRNLSIALWLVAGGYLNALHSQTIYGVSVSFLSLYEEQAKLLPDRHGQVSAIRQPLMIQNAADCVVKSKVRTLELLDPKSGTNEPSRINEA</sequence>
<dbReference type="InterPro" id="IPR022023">
    <property type="entry name" value="U1snRNP70_N"/>
</dbReference>
<dbReference type="PANTHER" id="PTHR13952:SF5">
    <property type="entry name" value="U1 SMALL NUCLEAR RIBONUCLEOPROTEIN 70 KDA"/>
    <property type="match status" value="1"/>
</dbReference>
<dbReference type="InterPro" id="IPR000504">
    <property type="entry name" value="RRM_dom"/>
</dbReference>
<dbReference type="Pfam" id="PF12220">
    <property type="entry name" value="U1snRNP70_N"/>
    <property type="match status" value="1"/>
</dbReference>
<dbReference type="Proteomes" id="UP000053029">
    <property type="component" value="Unassembled WGS sequence"/>
</dbReference>
<evidence type="ECO:0000256" key="4">
    <source>
        <dbReference type="ARBA" id="ARBA00023274"/>
    </source>
</evidence>
<feature type="region of interest" description="Disordered" evidence="6">
    <location>
        <begin position="376"/>
        <end position="399"/>
    </location>
</feature>
<dbReference type="GO" id="GO:0071011">
    <property type="term" value="C:precatalytic spliceosome"/>
    <property type="evidence" value="ECO:0007669"/>
    <property type="project" value="TreeGrafter"/>
</dbReference>
<dbReference type="GO" id="GO:0003729">
    <property type="term" value="F:mRNA binding"/>
    <property type="evidence" value="ECO:0007669"/>
    <property type="project" value="TreeGrafter"/>
</dbReference>
<reference evidence="8 9" key="1">
    <citation type="submission" date="2015-01" db="EMBL/GenBank/DDBJ databases">
        <title>The Genome Sequence of Fonsecaea pedrosoi CBS 271.37.</title>
        <authorList>
            <consortium name="The Broad Institute Genomics Platform"/>
            <person name="Cuomo C."/>
            <person name="de Hoog S."/>
            <person name="Gorbushina A."/>
            <person name="Stielow B."/>
            <person name="Teixiera M."/>
            <person name="Abouelleil A."/>
            <person name="Chapman S.B."/>
            <person name="Priest M."/>
            <person name="Young S.K."/>
            <person name="Wortman J."/>
            <person name="Nusbaum C."/>
            <person name="Birren B."/>
        </authorList>
    </citation>
    <scope>NUCLEOTIDE SEQUENCE [LARGE SCALE GENOMIC DNA]</scope>
    <source>
        <strain evidence="8 9">CBS 271.37</strain>
    </source>
</reference>
<dbReference type="InterPro" id="IPR051183">
    <property type="entry name" value="U1_U11-U12_snRNP_70-35kDa"/>
</dbReference>
<dbReference type="Gene3D" id="3.30.70.330">
    <property type="match status" value="1"/>
</dbReference>
<keyword evidence="3" id="KW-0539">Nucleus</keyword>
<dbReference type="InterPro" id="IPR035979">
    <property type="entry name" value="RBD_domain_sf"/>
</dbReference>
<dbReference type="SUPFAM" id="SSF54928">
    <property type="entry name" value="RNA-binding domain, RBD"/>
    <property type="match status" value="1"/>
</dbReference>
<dbReference type="Pfam" id="PF00076">
    <property type="entry name" value="RRM_1"/>
    <property type="match status" value="1"/>
</dbReference>
<evidence type="ECO:0000256" key="3">
    <source>
        <dbReference type="ARBA" id="ARBA00023242"/>
    </source>
</evidence>
<evidence type="ECO:0000259" key="7">
    <source>
        <dbReference type="PROSITE" id="PS50102"/>
    </source>
</evidence>
<evidence type="ECO:0000313" key="9">
    <source>
        <dbReference type="Proteomes" id="UP000053029"/>
    </source>
</evidence>
<dbReference type="STRING" id="1442368.A0A0D2H5V4"/>
<dbReference type="GO" id="GO:0005685">
    <property type="term" value="C:U1 snRNP"/>
    <property type="evidence" value="ECO:0007669"/>
    <property type="project" value="TreeGrafter"/>
</dbReference>
<evidence type="ECO:0000313" key="8">
    <source>
        <dbReference type="EMBL" id="KIW86250.1"/>
    </source>
</evidence>
<keyword evidence="9" id="KW-1185">Reference proteome</keyword>
<keyword evidence="4" id="KW-0687">Ribonucleoprotein</keyword>
<proteinExistence type="predicted"/>
<feature type="region of interest" description="Disordered" evidence="6">
    <location>
        <begin position="1"/>
        <end position="34"/>
    </location>
</feature>
<dbReference type="RefSeq" id="XP_013290058.1">
    <property type="nucleotide sequence ID" value="XM_013434604.1"/>
</dbReference>
<dbReference type="PANTHER" id="PTHR13952">
    <property type="entry name" value="U1 SMALL NUCLEAR RIBONUCLEOPROTEIN 70 KD"/>
    <property type="match status" value="1"/>
</dbReference>
<protein>
    <submittedName>
        <fullName evidence="8">Unplaced genomic scaffold supercont1.1, whole genome shotgun sequence</fullName>
    </submittedName>
</protein>
<feature type="domain" description="RRM" evidence="7">
    <location>
        <begin position="104"/>
        <end position="197"/>
    </location>
</feature>
<accession>A0A0D2H5V4</accession>
<feature type="compositionally biased region" description="Basic and acidic residues" evidence="6">
    <location>
        <begin position="376"/>
        <end position="387"/>
    </location>
</feature>
<comment type="subcellular location">
    <subcellularLocation>
        <location evidence="1">Nucleus</location>
    </subcellularLocation>
</comment>
<dbReference type="OrthoDB" id="4207594at2759"/>
<organism evidence="8 9">
    <name type="scientific">Fonsecaea pedrosoi CBS 271.37</name>
    <dbReference type="NCBI Taxonomy" id="1442368"/>
    <lineage>
        <taxon>Eukaryota</taxon>
        <taxon>Fungi</taxon>
        <taxon>Dikarya</taxon>
        <taxon>Ascomycota</taxon>
        <taxon>Pezizomycotina</taxon>
        <taxon>Eurotiomycetes</taxon>
        <taxon>Chaetothyriomycetidae</taxon>
        <taxon>Chaetothyriales</taxon>
        <taxon>Herpotrichiellaceae</taxon>
        <taxon>Fonsecaea</taxon>
    </lineage>
</organism>
<dbReference type="InterPro" id="IPR012677">
    <property type="entry name" value="Nucleotide-bd_a/b_plait_sf"/>
</dbReference>
<evidence type="ECO:0000256" key="2">
    <source>
        <dbReference type="ARBA" id="ARBA00022884"/>
    </source>
</evidence>
<dbReference type="EMBL" id="KN846969">
    <property type="protein sequence ID" value="KIW86250.1"/>
    <property type="molecule type" value="Genomic_DNA"/>
</dbReference>
<evidence type="ECO:0000256" key="1">
    <source>
        <dbReference type="ARBA" id="ARBA00004123"/>
    </source>
</evidence>